<dbReference type="InterPro" id="IPR043128">
    <property type="entry name" value="Rev_trsase/Diguanyl_cyclase"/>
</dbReference>
<dbReference type="SMART" id="SM00267">
    <property type="entry name" value="GGDEF"/>
    <property type="match status" value="1"/>
</dbReference>
<evidence type="ECO:0000313" key="4">
    <source>
        <dbReference type="Proteomes" id="UP000249555"/>
    </source>
</evidence>
<gene>
    <name evidence="3" type="ORF">DI640_10525</name>
</gene>
<dbReference type="SUPFAM" id="SSF55785">
    <property type="entry name" value="PYP-like sensor domain (PAS domain)"/>
    <property type="match status" value="1"/>
</dbReference>
<dbReference type="SUPFAM" id="SSF55073">
    <property type="entry name" value="Nucleotide cyclase"/>
    <property type="match status" value="1"/>
</dbReference>
<dbReference type="InterPro" id="IPR052155">
    <property type="entry name" value="Biofilm_reg_signaling"/>
</dbReference>
<dbReference type="PROSITE" id="PS50887">
    <property type="entry name" value="GGDEF"/>
    <property type="match status" value="1"/>
</dbReference>
<dbReference type="InterPro" id="IPR000160">
    <property type="entry name" value="GGDEF_dom"/>
</dbReference>
<dbReference type="CDD" id="cd01949">
    <property type="entry name" value="GGDEF"/>
    <property type="match status" value="1"/>
</dbReference>
<dbReference type="InterPro" id="IPR035965">
    <property type="entry name" value="PAS-like_dom_sf"/>
</dbReference>
<accession>A0A2W4Z0Y6</accession>
<evidence type="ECO:0000313" key="3">
    <source>
        <dbReference type="EMBL" id="PZO73469.1"/>
    </source>
</evidence>
<feature type="domain" description="PAC" evidence="1">
    <location>
        <begin position="101"/>
        <end position="152"/>
    </location>
</feature>
<dbReference type="Gene3D" id="3.30.70.270">
    <property type="match status" value="1"/>
</dbReference>
<dbReference type="PANTHER" id="PTHR44757">
    <property type="entry name" value="DIGUANYLATE CYCLASE DGCP"/>
    <property type="match status" value="1"/>
</dbReference>
<evidence type="ECO:0000259" key="1">
    <source>
        <dbReference type="PROSITE" id="PS50113"/>
    </source>
</evidence>
<dbReference type="Gene3D" id="2.10.70.100">
    <property type="match status" value="1"/>
</dbReference>
<dbReference type="Pfam" id="PF00990">
    <property type="entry name" value="GGDEF"/>
    <property type="match status" value="1"/>
</dbReference>
<dbReference type="PROSITE" id="PS50113">
    <property type="entry name" value="PAC"/>
    <property type="match status" value="1"/>
</dbReference>
<proteinExistence type="predicted"/>
<comment type="caution">
    <text evidence="3">The sequence shown here is derived from an EMBL/GenBank/DDBJ whole genome shotgun (WGS) entry which is preliminary data.</text>
</comment>
<dbReference type="InterPro" id="IPR000700">
    <property type="entry name" value="PAS-assoc_C"/>
</dbReference>
<organism evidence="3 4">
    <name type="scientific">Sphingomonas taxi</name>
    <dbReference type="NCBI Taxonomy" id="1549858"/>
    <lineage>
        <taxon>Bacteria</taxon>
        <taxon>Pseudomonadati</taxon>
        <taxon>Pseudomonadota</taxon>
        <taxon>Alphaproteobacteria</taxon>
        <taxon>Sphingomonadales</taxon>
        <taxon>Sphingomonadaceae</taxon>
        <taxon>Sphingomonas</taxon>
    </lineage>
</organism>
<dbReference type="InterPro" id="IPR029787">
    <property type="entry name" value="Nucleotide_cyclase"/>
</dbReference>
<dbReference type="Proteomes" id="UP000249555">
    <property type="component" value="Unassembled WGS sequence"/>
</dbReference>
<dbReference type="Gene3D" id="3.30.450.20">
    <property type="entry name" value="PAS domain"/>
    <property type="match status" value="1"/>
</dbReference>
<protein>
    <submittedName>
        <fullName evidence="3">GGDEF domain-containing protein</fullName>
    </submittedName>
</protein>
<name>A0A2W4Z0Y6_9SPHN</name>
<sequence length="330" mass="35074">MTTTIDIWSPTTSGETFDKAALIERALALAGMGAWSCDLADSSLLWTAGIYDLFGLPADTRVDRRETVAMYAEESRETMERARAQAIADAGTSGDAKRGRFSVDAEIVRTDGARRWMRLTGNVVVEGGRARRLYGLKQDITDEKLRWEAMRRLAEHDALTGLASRAVFQNRFLDAPAGGSGLAPLGALILFDVDGFKQVNDRLGHAAGDACLRVVAERLAAGFPDAPMIARIGGDEFAVLVGAETLGAALELRLATALADLRMPIVWAGEILRVGASAGIAMAGDGYAYDAEAMFAVADAALYAAKTAGRNTFRVGMPGGGVEQVMRLVG</sequence>
<evidence type="ECO:0000259" key="2">
    <source>
        <dbReference type="PROSITE" id="PS50887"/>
    </source>
</evidence>
<dbReference type="AlphaFoldDB" id="A0A2W4Z0Y6"/>
<dbReference type="PANTHER" id="PTHR44757:SF2">
    <property type="entry name" value="BIOFILM ARCHITECTURE MAINTENANCE PROTEIN MBAA"/>
    <property type="match status" value="1"/>
</dbReference>
<reference evidence="3 4" key="1">
    <citation type="submission" date="2017-08" db="EMBL/GenBank/DDBJ databases">
        <title>Infants hospitalized years apart are colonized by the same room-sourced microbial strains.</title>
        <authorList>
            <person name="Brooks B."/>
            <person name="Olm M.R."/>
            <person name="Firek B.A."/>
            <person name="Baker R."/>
            <person name="Thomas B.C."/>
            <person name="Morowitz M.J."/>
            <person name="Banfield J.F."/>
        </authorList>
    </citation>
    <scope>NUCLEOTIDE SEQUENCE [LARGE SCALE GENOMIC DNA]</scope>
    <source>
        <strain evidence="3">S2_018_000_R3_119</strain>
    </source>
</reference>
<feature type="domain" description="GGDEF" evidence="2">
    <location>
        <begin position="184"/>
        <end position="318"/>
    </location>
</feature>
<dbReference type="NCBIfam" id="TIGR00254">
    <property type="entry name" value="GGDEF"/>
    <property type="match status" value="1"/>
</dbReference>
<dbReference type="EMBL" id="QFMX01000008">
    <property type="protein sequence ID" value="PZO73469.1"/>
    <property type="molecule type" value="Genomic_DNA"/>
</dbReference>